<sequence length="492" mass="54754">MVVNPFFLHGSTQEQNLMQNLVNEQIQMYGIDVYYIPRTFIRDATIMREVTSSAFRSYFVLEAYLENFDGYGGQGDLMSKFGIQVKDEVTLTISRDRYENYIAPFLNSRMLYLMDSPQDDGQMMTIQRPKEGDLIYFPLGRRLFEIKFVEHEKPFYQLGKGYVYELQCELFEYEDEVLDTSVDEIDSTLLNKGYITTINLVPVSNRAVVTPKTGTGYITELTIFNEGSGYKSPPSIVIDPPQLGTDPSVVALLTRPDSSTPEPAIKQVVVFNSGSGYVEPPSVIAVGGEGEGSIIRAGINSLSDGIIDFVVSEKGAGYPEDVDIIVYDDDNNIVAQGKGLSDGDQIVSAIITNPGKDLPSSVRAIVAKPADEGDGVFVYNEIVVGQQSGMRARVRGWDQPNYQLHITNLDPTQKSINFQAGETIVGETSGAKYSLKNFVDTQSKADFYSDNDNIGNEGEDIVNTDDEYNQFFDTNRNYFNPDFSNNDPFGEQ</sequence>
<dbReference type="Proteomes" id="UP000185316">
    <property type="component" value="Segment"/>
</dbReference>
<evidence type="ECO:0000313" key="16">
    <source>
        <dbReference type="Proteomes" id="UP000185286"/>
    </source>
</evidence>
<evidence type="ECO:0000313" key="7">
    <source>
        <dbReference type="EMBL" id="AIX29233.1"/>
    </source>
</evidence>
<protein>
    <submittedName>
        <fullName evidence="1">Neck protein</fullName>
    </submittedName>
</protein>
<evidence type="ECO:0000313" key="18">
    <source>
        <dbReference type="Proteomes" id="UP000185318"/>
    </source>
</evidence>
<dbReference type="EMBL" id="KJ019086">
    <property type="protein sequence ID" value="AIX27763.1"/>
    <property type="molecule type" value="Genomic_DNA"/>
</dbReference>
<dbReference type="Proteomes" id="UP000185310">
    <property type="component" value="Segment"/>
</dbReference>
<proteinExistence type="predicted"/>
<dbReference type="Proteomes" id="UP000185300">
    <property type="component" value="Segment"/>
</dbReference>
<dbReference type="Proteomes" id="UP000185304">
    <property type="component" value="Segment"/>
</dbReference>
<dbReference type="EMBL" id="KJ019092">
    <property type="protein sequence ID" value="AIX29233.1"/>
    <property type="molecule type" value="Genomic_DNA"/>
</dbReference>
<dbReference type="Proteomes" id="UP000185313">
    <property type="component" value="Segment"/>
</dbReference>
<evidence type="ECO:0000313" key="17">
    <source>
        <dbReference type="Proteomes" id="UP000185296"/>
    </source>
</evidence>
<dbReference type="EMBL" id="KJ019097">
    <property type="protein sequence ID" value="AIX30602.1"/>
    <property type="molecule type" value="Genomic_DNA"/>
</dbReference>
<dbReference type="EMBL" id="KJ019037">
    <property type="protein sequence ID" value="AIX16644.1"/>
    <property type="molecule type" value="Genomic_DNA"/>
</dbReference>
<dbReference type="Pfam" id="PF11649">
    <property type="entry name" value="T4_neck-protein"/>
    <property type="match status" value="2"/>
</dbReference>
<dbReference type="EMBL" id="KJ019152">
    <property type="protein sequence ID" value="AIX44045.1"/>
    <property type="molecule type" value="Genomic_DNA"/>
</dbReference>
<dbReference type="KEGG" id="vg:24171976"/>
<evidence type="ECO:0000313" key="9">
    <source>
        <dbReference type="EMBL" id="AIX30894.1"/>
    </source>
</evidence>
<keyword evidence="19" id="KW-1185">Reference proteome</keyword>
<evidence type="ECO:0000313" key="1">
    <source>
        <dbReference type="EMBL" id="AIX16644.1"/>
    </source>
</evidence>
<dbReference type="Proteomes" id="UP000185296">
    <property type="component" value="Segment"/>
</dbReference>
<evidence type="ECO:0000313" key="15">
    <source>
        <dbReference type="EMBL" id="AIX45673.1"/>
    </source>
</evidence>
<evidence type="ECO:0000313" key="8">
    <source>
        <dbReference type="EMBL" id="AIX30602.1"/>
    </source>
</evidence>
<evidence type="ECO:0000313" key="6">
    <source>
        <dbReference type="EMBL" id="AIX28689.1"/>
    </source>
</evidence>
<dbReference type="EMBL" id="KJ019159">
    <property type="protein sequence ID" value="AIX45673.1"/>
    <property type="molecule type" value="Genomic_DNA"/>
</dbReference>
<dbReference type="Proteomes" id="UP000185324">
    <property type="component" value="Segment"/>
</dbReference>
<dbReference type="EMBL" id="KJ019059">
    <property type="protein sequence ID" value="AIX21737.1"/>
    <property type="molecule type" value="Genomic_DNA"/>
</dbReference>
<dbReference type="Proteomes" id="UP000185286">
    <property type="component" value="Genome"/>
</dbReference>
<accession>A0A0E3EVN9</accession>
<evidence type="ECO:0000313" key="14">
    <source>
        <dbReference type="EMBL" id="AIX44045.1"/>
    </source>
</evidence>
<dbReference type="EMBL" id="KJ019066">
    <property type="protein sequence ID" value="AIX23316.1"/>
    <property type="molecule type" value="Genomic_DNA"/>
</dbReference>
<dbReference type="GeneID" id="24171976"/>
<dbReference type="InterPro" id="IPR021674">
    <property type="entry name" value="Phage_T4_Gp14_neck-protein"/>
</dbReference>
<dbReference type="RefSeq" id="YP_009134337.1">
    <property type="nucleotide sequence ID" value="NC_026927.1"/>
</dbReference>
<evidence type="ECO:0000313" key="2">
    <source>
        <dbReference type="EMBL" id="AIX18422.1"/>
    </source>
</evidence>
<dbReference type="EMBL" id="KJ019150">
    <property type="protein sequence ID" value="AIX43474.1"/>
    <property type="molecule type" value="Genomic_DNA"/>
</dbReference>
<evidence type="ECO:0000313" key="10">
    <source>
        <dbReference type="EMBL" id="AIX32038.1"/>
    </source>
</evidence>
<dbReference type="EMBL" id="KJ019045">
    <property type="protein sequence ID" value="AIX18422.1"/>
    <property type="molecule type" value="Genomic_DNA"/>
</dbReference>
<dbReference type="Proteomes" id="UP000185312">
    <property type="component" value="Segment"/>
</dbReference>
<evidence type="ECO:0000313" key="19">
    <source>
        <dbReference type="Proteomes" id="UP000185320"/>
    </source>
</evidence>
<dbReference type="Proteomes" id="UP000185305">
    <property type="component" value="Segment"/>
</dbReference>
<reference evidence="16 17" key="1">
    <citation type="submission" date="2013-12" db="EMBL/GenBank/DDBJ databases">
        <title>Ecological redundancy of diverse viral populations within a natural community.</title>
        <authorList>
            <person name="Gregory A.C."/>
            <person name="LaButti K."/>
            <person name="Copeland A."/>
            <person name="Woyke T."/>
            <person name="Sullivan M.B."/>
        </authorList>
    </citation>
    <scope>NUCLEOTIDE SEQUENCE [LARGE SCALE GENOMIC DNA]</scope>
    <source>
        <strain evidence="11">Syn7803C12</strain>
        <strain evidence="12">Syn7803C15</strain>
        <strain evidence="13">Syn7803C22</strain>
        <strain evidence="14">Syn7803C25</strain>
        <strain evidence="15">Syn7803C34</strain>
        <strain evidence="1">Syn7803C58</strain>
        <strain evidence="2">Syn7803C6</strain>
        <strain evidence="4">Syn7803C9</strain>
        <strain evidence="3">Syn7803C90</strain>
        <strain evidence="5">Syn7803US17</strain>
        <strain evidence="7">Syn7803US2</strain>
        <strain evidence="6">Syn7803US24</strain>
        <strain evidence="8">Syn7803US37</strain>
        <strain evidence="9">Syn7803US39</strain>
        <strain evidence="10">Syn7803US43</strain>
    </source>
</reference>
<dbReference type="EMBL" id="KJ019090">
    <property type="protein sequence ID" value="AIX28689.1"/>
    <property type="molecule type" value="Genomic_DNA"/>
</dbReference>
<evidence type="ECO:0000313" key="12">
    <source>
        <dbReference type="EMBL" id="AIX42054.1"/>
    </source>
</evidence>
<dbReference type="Proteomes" id="UP000185306">
    <property type="component" value="Segment"/>
</dbReference>
<evidence type="ECO:0000313" key="11">
    <source>
        <dbReference type="EMBL" id="AIX41482.1"/>
    </source>
</evidence>
<dbReference type="Proteomes" id="UP000185320">
    <property type="component" value="Segment"/>
</dbReference>
<gene>
    <name evidence="11" type="ORF">Syn7803C12_120</name>
    <name evidence="12" type="ORF">Syn7803C15_123</name>
    <name evidence="13" type="ORF">Syn7803C22_124</name>
    <name evidence="14" type="ORF">Syn7803C25_122</name>
    <name evidence="15" type="ORF">Syn7803C34_122</name>
    <name evidence="1" type="ORF">Syn7803C58_119</name>
    <name evidence="2" type="ORF">Syn7803C6_123</name>
    <name evidence="3" type="ORF">Syn7803C90_126</name>
    <name evidence="4" type="ORF">Syn7803C9_126</name>
    <name evidence="5" type="ORF">Syn7803US17_122</name>
    <name evidence="6" type="ORF">Syn7803US24_122</name>
    <name evidence="7" type="ORF">Syn7803US2_122</name>
    <name evidence="8" type="ORF">Syn7803US37_125</name>
    <name evidence="9" type="ORF">Syn7803US39_123</name>
    <name evidence="10" type="ORF">Syn7803US43_121</name>
</gene>
<dbReference type="OrthoDB" id="5624at10239"/>
<dbReference type="EMBL" id="KJ019102">
    <property type="protein sequence ID" value="AIX32038.1"/>
    <property type="molecule type" value="Genomic_DNA"/>
</dbReference>
<evidence type="ECO:0000313" key="13">
    <source>
        <dbReference type="EMBL" id="AIX43474.1"/>
    </source>
</evidence>
<dbReference type="EMBL" id="KJ019098">
    <property type="protein sequence ID" value="AIX30894.1"/>
    <property type="molecule type" value="Genomic_DNA"/>
</dbReference>
<dbReference type="Proteomes" id="UP000185319">
    <property type="component" value="Segment"/>
</dbReference>
<evidence type="ECO:0000313" key="3">
    <source>
        <dbReference type="EMBL" id="AIX21737.1"/>
    </source>
</evidence>
<evidence type="ECO:0000313" key="5">
    <source>
        <dbReference type="EMBL" id="AIX27763.1"/>
    </source>
</evidence>
<dbReference type="EMBL" id="KJ019143">
    <property type="protein sequence ID" value="AIX41482.1"/>
    <property type="molecule type" value="Genomic_DNA"/>
</dbReference>
<dbReference type="EMBL" id="KJ019145">
    <property type="protein sequence ID" value="AIX42054.1"/>
    <property type="molecule type" value="Genomic_DNA"/>
</dbReference>
<organism evidence="1 18">
    <name type="scientific">Synechococcus phage ACG-2014f</name>
    <dbReference type="NCBI Taxonomy" id="1493511"/>
    <lineage>
        <taxon>Viruses</taxon>
        <taxon>Duplodnaviria</taxon>
        <taxon>Heunggongvirae</taxon>
        <taxon>Uroviricota</taxon>
        <taxon>Caudoviricetes</taxon>
        <taxon>Pantevenvirales</taxon>
        <taxon>Kyanoviridae</taxon>
        <taxon>Atlauavirus</taxon>
        <taxon>Atlauavirus tusconc8</taxon>
    </lineage>
</organism>
<name>A0A0E3EVN9_9CAUD</name>
<dbReference type="Proteomes" id="UP000185317">
    <property type="component" value="Segment"/>
</dbReference>
<evidence type="ECO:0000313" key="4">
    <source>
        <dbReference type="EMBL" id="AIX23316.1"/>
    </source>
</evidence>
<dbReference type="Proteomes" id="UP000185318">
    <property type="component" value="Segment"/>
</dbReference>